<evidence type="ECO:0000256" key="1">
    <source>
        <dbReference type="SAM" id="MobiDB-lite"/>
    </source>
</evidence>
<name>A0ABM1K9J1_GEKJA</name>
<proteinExistence type="predicted"/>
<reference evidence="3" key="1">
    <citation type="submission" date="2025-08" db="UniProtKB">
        <authorList>
            <consortium name="RefSeq"/>
        </authorList>
    </citation>
    <scope>IDENTIFICATION</scope>
</reference>
<dbReference type="GeneID" id="107113545"/>
<dbReference type="Proteomes" id="UP000694871">
    <property type="component" value="Unplaced"/>
</dbReference>
<feature type="compositionally biased region" description="Low complexity" evidence="1">
    <location>
        <begin position="1"/>
        <end position="11"/>
    </location>
</feature>
<sequence length="261" mass="27960">MAAANPDPAALKAKRNPPAWRRTETHPATLSRALSGSSPVSADTAPPRTARVLVRHPRGSPDRAPSPSERPPAQSDIHVTSGRNLLQTGRVPSLPCGHRRLPSAPPLVSAPGPALSEPAVSPPAPGRVRRSWAAAAAAGGARDGRAARGFDGHGSPPPRGGARGEWRRDPKQLATAFSPSPFSRRNNNPVRANMDLWLFLSLCGALLAPLAAEPGSEPTHDPFNYGRRCRCKFNQQQRTGEPDEEEGTLRNSIRRLSTRMR</sequence>
<feature type="region of interest" description="Disordered" evidence="1">
    <location>
        <begin position="235"/>
        <end position="261"/>
    </location>
</feature>
<gene>
    <name evidence="3" type="primary">LOC107113545</name>
</gene>
<feature type="compositionally biased region" description="Basic residues" evidence="1">
    <location>
        <begin position="252"/>
        <end position="261"/>
    </location>
</feature>
<feature type="region of interest" description="Disordered" evidence="1">
    <location>
        <begin position="1"/>
        <end position="169"/>
    </location>
</feature>
<feature type="compositionally biased region" description="Polar residues" evidence="1">
    <location>
        <begin position="77"/>
        <end position="87"/>
    </location>
</feature>
<protein>
    <submittedName>
        <fullName evidence="3">Translation initiation factor IF-2-like</fullName>
    </submittedName>
</protein>
<feature type="compositionally biased region" description="Polar residues" evidence="1">
    <location>
        <begin position="26"/>
        <end position="41"/>
    </location>
</feature>
<feature type="compositionally biased region" description="Low complexity" evidence="1">
    <location>
        <begin position="131"/>
        <end position="140"/>
    </location>
</feature>
<dbReference type="Gene3D" id="1.20.5.780">
    <property type="entry name" value="Single helix bin"/>
    <property type="match status" value="1"/>
</dbReference>
<evidence type="ECO:0000313" key="2">
    <source>
        <dbReference type="Proteomes" id="UP000694871"/>
    </source>
</evidence>
<organism evidence="2 3">
    <name type="scientific">Gekko japonicus</name>
    <name type="common">Schlegel's Japanese gecko</name>
    <dbReference type="NCBI Taxonomy" id="146911"/>
    <lineage>
        <taxon>Eukaryota</taxon>
        <taxon>Metazoa</taxon>
        <taxon>Chordata</taxon>
        <taxon>Craniata</taxon>
        <taxon>Vertebrata</taxon>
        <taxon>Euteleostomi</taxon>
        <taxon>Lepidosauria</taxon>
        <taxon>Squamata</taxon>
        <taxon>Bifurcata</taxon>
        <taxon>Gekkota</taxon>
        <taxon>Gekkonidae</taxon>
        <taxon>Gekkoninae</taxon>
        <taxon>Gekko</taxon>
    </lineage>
</organism>
<accession>A0ABM1K9J1</accession>
<evidence type="ECO:0000313" key="3">
    <source>
        <dbReference type="RefSeq" id="XP_015270378.1"/>
    </source>
</evidence>
<feature type="compositionally biased region" description="Basic and acidic residues" evidence="1">
    <location>
        <begin position="142"/>
        <end position="151"/>
    </location>
</feature>
<dbReference type="RefSeq" id="XP_015270378.1">
    <property type="nucleotide sequence ID" value="XM_015414892.1"/>
</dbReference>
<keyword evidence="2" id="KW-1185">Reference proteome</keyword>